<keyword evidence="4" id="KW-0926">Vacuole</keyword>
<keyword evidence="5" id="KW-0732">Signal</keyword>
<feature type="transmembrane region" description="Helical" evidence="7">
    <location>
        <begin position="21"/>
        <end position="42"/>
    </location>
</feature>
<keyword evidence="3" id="KW-0597">Phosphoprotein</keyword>
<evidence type="ECO:0000259" key="8">
    <source>
        <dbReference type="Pfam" id="PF03088"/>
    </source>
</evidence>
<keyword evidence="7" id="KW-0812">Transmembrane</keyword>
<evidence type="ECO:0000256" key="5">
    <source>
        <dbReference type="ARBA" id="ARBA00022729"/>
    </source>
</evidence>
<evidence type="ECO:0000313" key="10">
    <source>
        <dbReference type="Proteomes" id="UP001314170"/>
    </source>
</evidence>
<evidence type="ECO:0000256" key="1">
    <source>
        <dbReference type="ARBA" id="ARBA00004116"/>
    </source>
</evidence>
<evidence type="ECO:0000256" key="2">
    <source>
        <dbReference type="ARBA" id="ARBA00009191"/>
    </source>
</evidence>
<dbReference type="Pfam" id="PF03088">
    <property type="entry name" value="Str_synth"/>
    <property type="match status" value="1"/>
</dbReference>
<dbReference type="PANTHER" id="PTHR10426">
    <property type="entry name" value="STRICTOSIDINE SYNTHASE-RELATED"/>
    <property type="match status" value="1"/>
</dbReference>
<keyword evidence="10" id="KW-1185">Reference proteome</keyword>
<feature type="domain" description="Strictosidine synthase conserved region" evidence="8">
    <location>
        <begin position="176"/>
        <end position="263"/>
    </location>
</feature>
<dbReference type="GO" id="GO:0012505">
    <property type="term" value="C:endomembrane system"/>
    <property type="evidence" value="ECO:0007669"/>
    <property type="project" value="TreeGrafter"/>
</dbReference>
<accession>A0AAV1SNU2</accession>
<proteinExistence type="inferred from homology"/>
<dbReference type="Proteomes" id="UP001314170">
    <property type="component" value="Unassembled WGS sequence"/>
</dbReference>
<keyword evidence="6" id="KW-0325">Glycoprotein</keyword>
<dbReference type="PANTHER" id="PTHR10426:SF88">
    <property type="entry name" value="ADIPOCYTE PLASMA MEMBRANE-ASSOCIATED PROTEIN HEMOMUCIN-RELATED"/>
    <property type="match status" value="1"/>
</dbReference>
<dbReference type="Gene3D" id="2.120.10.30">
    <property type="entry name" value="TolB, C-terminal domain"/>
    <property type="match status" value="1"/>
</dbReference>
<keyword evidence="7" id="KW-1133">Transmembrane helix</keyword>
<organism evidence="9 10">
    <name type="scientific">Dovyalis caffra</name>
    <dbReference type="NCBI Taxonomy" id="77055"/>
    <lineage>
        <taxon>Eukaryota</taxon>
        <taxon>Viridiplantae</taxon>
        <taxon>Streptophyta</taxon>
        <taxon>Embryophyta</taxon>
        <taxon>Tracheophyta</taxon>
        <taxon>Spermatophyta</taxon>
        <taxon>Magnoliopsida</taxon>
        <taxon>eudicotyledons</taxon>
        <taxon>Gunneridae</taxon>
        <taxon>Pentapetalae</taxon>
        <taxon>rosids</taxon>
        <taxon>fabids</taxon>
        <taxon>Malpighiales</taxon>
        <taxon>Salicaceae</taxon>
        <taxon>Flacourtieae</taxon>
        <taxon>Dovyalis</taxon>
    </lineage>
</organism>
<dbReference type="Pfam" id="PF20067">
    <property type="entry name" value="SSL_N"/>
    <property type="match status" value="1"/>
</dbReference>
<reference evidence="9 10" key="1">
    <citation type="submission" date="2024-01" db="EMBL/GenBank/DDBJ databases">
        <authorList>
            <person name="Waweru B."/>
        </authorList>
    </citation>
    <scope>NUCLEOTIDE SEQUENCE [LARGE SCALE GENOMIC DNA]</scope>
</reference>
<dbReference type="GO" id="GO:0009753">
    <property type="term" value="P:response to jasmonic acid"/>
    <property type="evidence" value="ECO:0007669"/>
    <property type="project" value="UniProtKB-ARBA"/>
</dbReference>
<dbReference type="InterPro" id="IPR011042">
    <property type="entry name" value="6-blade_b-propeller_TolB-like"/>
</dbReference>
<evidence type="ECO:0000256" key="4">
    <source>
        <dbReference type="ARBA" id="ARBA00022554"/>
    </source>
</evidence>
<keyword evidence="7" id="KW-0472">Membrane</keyword>
<gene>
    <name evidence="9" type="ORF">DCAF_LOCUS25777</name>
</gene>
<evidence type="ECO:0000256" key="6">
    <source>
        <dbReference type="ARBA" id="ARBA00023180"/>
    </source>
</evidence>
<evidence type="ECO:0000313" key="9">
    <source>
        <dbReference type="EMBL" id="CAK7355517.1"/>
    </source>
</evidence>
<dbReference type="FunFam" id="2.120.10.30:FF:000073">
    <property type="entry name" value="Protein STRICTOSIDINE SYNTHASE-LIKE 6"/>
    <property type="match status" value="1"/>
</dbReference>
<comment type="similarity">
    <text evidence="2">Belongs to the strictosidine synthase family.</text>
</comment>
<evidence type="ECO:0000256" key="7">
    <source>
        <dbReference type="SAM" id="Phobius"/>
    </source>
</evidence>
<protein>
    <recommendedName>
        <fullName evidence="8">Strictosidine synthase conserved region domain-containing protein</fullName>
    </recommendedName>
</protein>
<sequence>MTRKSKPGSSSSPKPTSRKTSWPFFTILLIVVAPVLVATLVYQLDSFEPAHLPIHELTQPPLKASKKNDHMLQGSEILGRGQLKGAEDIAYDRKSGIIYTTCEDGWIKRVTVNDSVSDSVIENWVNTGGRPLGLVLGHNNEVFVADAYKGLLKISGEGEVELLTDEADGIKFKLTDGVDIADDGTIYFTDASYTYHLHEFIWDILEGKPHGRLLSYNPTTKETEALARDLYFPNGIAVSPDQDFVAFCETPMRSCRRYYIQGEKKGHLEKFIDHLPGMPDNIHYDGHGHYYIALASETTAFWELAFKYPFLRKLIGIFTKYVGEVHAAKCSGVFVVDLDGKPAEHYYDPGLALLSSGVKIGNHIYCGSIVYPYIIRVDIEKHPARAAA</sequence>
<dbReference type="AlphaFoldDB" id="A0AAV1SNU2"/>
<dbReference type="GO" id="GO:0005773">
    <property type="term" value="C:vacuole"/>
    <property type="evidence" value="ECO:0007669"/>
    <property type="project" value="UniProtKB-SubCell"/>
</dbReference>
<comment type="subcellular location">
    <subcellularLocation>
        <location evidence="1">Vacuole</location>
    </subcellularLocation>
</comment>
<comment type="caution">
    <text evidence="9">The sequence shown here is derived from an EMBL/GenBank/DDBJ whole genome shotgun (WGS) entry which is preliminary data.</text>
</comment>
<dbReference type="InterPro" id="IPR018119">
    <property type="entry name" value="Strictosidine_synth_cons-reg"/>
</dbReference>
<name>A0AAV1SNU2_9ROSI</name>
<dbReference type="SUPFAM" id="SSF63829">
    <property type="entry name" value="Calcium-dependent phosphotriesterase"/>
    <property type="match status" value="1"/>
</dbReference>
<evidence type="ECO:0000256" key="3">
    <source>
        <dbReference type="ARBA" id="ARBA00022553"/>
    </source>
</evidence>
<dbReference type="GO" id="GO:0016787">
    <property type="term" value="F:hydrolase activity"/>
    <property type="evidence" value="ECO:0007669"/>
    <property type="project" value="TreeGrafter"/>
</dbReference>
<dbReference type="EMBL" id="CAWUPB010001195">
    <property type="protein sequence ID" value="CAK7355517.1"/>
    <property type="molecule type" value="Genomic_DNA"/>
</dbReference>